<dbReference type="EMBL" id="JACGWJ010000026">
    <property type="protein sequence ID" value="KAL0313522.1"/>
    <property type="molecule type" value="Genomic_DNA"/>
</dbReference>
<name>A0AAW2L538_SESRA</name>
<reference evidence="1" key="1">
    <citation type="submission" date="2020-06" db="EMBL/GenBank/DDBJ databases">
        <authorList>
            <person name="Li T."/>
            <person name="Hu X."/>
            <person name="Zhang T."/>
            <person name="Song X."/>
            <person name="Zhang H."/>
            <person name="Dai N."/>
            <person name="Sheng W."/>
            <person name="Hou X."/>
            <person name="Wei L."/>
        </authorList>
    </citation>
    <scope>NUCLEOTIDE SEQUENCE</scope>
    <source>
        <strain evidence="1">G02</strain>
        <tissue evidence="1">Leaf</tissue>
    </source>
</reference>
<protein>
    <submittedName>
        <fullName evidence="1">Uncharacterized protein</fullName>
    </submittedName>
</protein>
<gene>
    <name evidence="1" type="ORF">Sradi_5751500</name>
</gene>
<accession>A0AAW2L538</accession>
<organism evidence="1">
    <name type="scientific">Sesamum radiatum</name>
    <name type="common">Black benniseed</name>
    <dbReference type="NCBI Taxonomy" id="300843"/>
    <lineage>
        <taxon>Eukaryota</taxon>
        <taxon>Viridiplantae</taxon>
        <taxon>Streptophyta</taxon>
        <taxon>Embryophyta</taxon>
        <taxon>Tracheophyta</taxon>
        <taxon>Spermatophyta</taxon>
        <taxon>Magnoliopsida</taxon>
        <taxon>eudicotyledons</taxon>
        <taxon>Gunneridae</taxon>
        <taxon>Pentapetalae</taxon>
        <taxon>asterids</taxon>
        <taxon>lamiids</taxon>
        <taxon>Lamiales</taxon>
        <taxon>Pedaliaceae</taxon>
        <taxon>Sesamum</taxon>
    </lineage>
</organism>
<evidence type="ECO:0000313" key="1">
    <source>
        <dbReference type="EMBL" id="KAL0313522.1"/>
    </source>
</evidence>
<reference evidence="1" key="2">
    <citation type="journal article" date="2024" name="Plant">
        <title>Genomic evolution and insights into agronomic trait innovations of Sesamum species.</title>
        <authorList>
            <person name="Miao H."/>
            <person name="Wang L."/>
            <person name="Qu L."/>
            <person name="Liu H."/>
            <person name="Sun Y."/>
            <person name="Le M."/>
            <person name="Wang Q."/>
            <person name="Wei S."/>
            <person name="Zheng Y."/>
            <person name="Lin W."/>
            <person name="Duan Y."/>
            <person name="Cao H."/>
            <person name="Xiong S."/>
            <person name="Wang X."/>
            <person name="Wei L."/>
            <person name="Li C."/>
            <person name="Ma Q."/>
            <person name="Ju M."/>
            <person name="Zhao R."/>
            <person name="Li G."/>
            <person name="Mu C."/>
            <person name="Tian Q."/>
            <person name="Mei H."/>
            <person name="Zhang T."/>
            <person name="Gao T."/>
            <person name="Zhang H."/>
        </authorList>
    </citation>
    <scope>NUCLEOTIDE SEQUENCE</scope>
    <source>
        <strain evidence="1">G02</strain>
    </source>
</reference>
<sequence>MPMWKTRLFMGGCLPGSGLIREGHLPGSGLIFCRGCPPEEVFEEVLWRGGPVSGSAVLEGLGTIVPFAGARDVPGTTCRA</sequence>
<proteinExistence type="predicted"/>
<comment type="caution">
    <text evidence="1">The sequence shown here is derived from an EMBL/GenBank/DDBJ whole genome shotgun (WGS) entry which is preliminary data.</text>
</comment>
<dbReference type="AlphaFoldDB" id="A0AAW2L538"/>